<name>A0A2R6WGI3_MARPO</name>
<protein>
    <submittedName>
        <fullName evidence="1">Uncharacterized protein</fullName>
    </submittedName>
</protein>
<dbReference type="Gramene" id="Mp5g11080.1">
    <property type="protein sequence ID" value="Mp5g11080.1.cds1"/>
    <property type="gene ID" value="Mp5g11080"/>
</dbReference>
<proteinExistence type="predicted"/>
<sequence length="122" mass="13636">MWAAADALTVDVNRLLDRPERQVRREFEVSCWVVIVTSYLRRTGTCVLTRSCDDSDIRTFSCTCCCVEVGEENSPWQTTNVLAGIRASCWILRPRFTVIPSGNFQAPVSIPRSSIFSPSAST</sequence>
<accession>A0A2R6WGI3</accession>
<dbReference type="AlphaFoldDB" id="A0A2R6WGI3"/>
<evidence type="ECO:0000313" key="1">
    <source>
        <dbReference type="EMBL" id="PTQ32951.1"/>
    </source>
</evidence>
<dbReference type="Proteomes" id="UP000244005">
    <property type="component" value="Unassembled WGS sequence"/>
</dbReference>
<keyword evidence="2" id="KW-1185">Reference proteome</keyword>
<dbReference type="EMBL" id="KZ772765">
    <property type="protein sequence ID" value="PTQ32951.1"/>
    <property type="molecule type" value="Genomic_DNA"/>
</dbReference>
<evidence type="ECO:0000313" key="2">
    <source>
        <dbReference type="Proteomes" id="UP000244005"/>
    </source>
</evidence>
<reference evidence="2" key="1">
    <citation type="journal article" date="2017" name="Cell">
        <title>Insights into land plant evolution garnered from the Marchantia polymorpha genome.</title>
        <authorList>
            <person name="Bowman J.L."/>
            <person name="Kohchi T."/>
            <person name="Yamato K.T."/>
            <person name="Jenkins J."/>
            <person name="Shu S."/>
            <person name="Ishizaki K."/>
            <person name="Yamaoka S."/>
            <person name="Nishihama R."/>
            <person name="Nakamura Y."/>
            <person name="Berger F."/>
            <person name="Adam C."/>
            <person name="Aki S.S."/>
            <person name="Althoff F."/>
            <person name="Araki T."/>
            <person name="Arteaga-Vazquez M.A."/>
            <person name="Balasubrmanian S."/>
            <person name="Barry K."/>
            <person name="Bauer D."/>
            <person name="Boehm C.R."/>
            <person name="Briginshaw L."/>
            <person name="Caballero-Perez J."/>
            <person name="Catarino B."/>
            <person name="Chen F."/>
            <person name="Chiyoda S."/>
            <person name="Chovatia M."/>
            <person name="Davies K.M."/>
            <person name="Delmans M."/>
            <person name="Demura T."/>
            <person name="Dierschke T."/>
            <person name="Dolan L."/>
            <person name="Dorantes-Acosta A.E."/>
            <person name="Eklund D.M."/>
            <person name="Florent S.N."/>
            <person name="Flores-Sandoval E."/>
            <person name="Fujiyama A."/>
            <person name="Fukuzawa H."/>
            <person name="Galik B."/>
            <person name="Grimanelli D."/>
            <person name="Grimwood J."/>
            <person name="Grossniklaus U."/>
            <person name="Hamada T."/>
            <person name="Haseloff J."/>
            <person name="Hetherington A.J."/>
            <person name="Higo A."/>
            <person name="Hirakawa Y."/>
            <person name="Hundley H.N."/>
            <person name="Ikeda Y."/>
            <person name="Inoue K."/>
            <person name="Inoue S.I."/>
            <person name="Ishida S."/>
            <person name="Jia Q."/>
            <person name="Kakita M."/>
            <person name="Kanazawa T."/>
            <person name="Kawai Y."/>
            <person name="Kawashima T."/>
            <person name="Kennedy M."/>
            <person name="Kinose K."/>
            <person name="Kinoshita T."/>
            <person name="Kohara Y."/>
            <person name="Koide E."/>
            <person name="Komatsu K."/>
            <person name="Kopischke S."/>
            <person name="Kubo M."/>
            <person name="Kyozuka J."/>
            <person name="Lagercrantz U."/>
            <person name="Lin S.S."/>
            <person name="Lindquist E."/>
            <person name="Lipzen A.M."/>
            <person name="Lu C.W."/>
            <person name="De Luna E."/>
            <person name="Martienssen R.A."/>
            <person name="Minamino N."/>
            <person name="Mizutani M."/>
            <person name="Mizutani M."/>
            <person name="Mochizuki N."/>
            <person name="Monte I."/>
            <person name="Mosher R."/>
            <person name="Nagasaki H."/>
            <person name="Nakagami H."/>
            <person name="Naramoto S."/>
            <person name="Nishitani K."/>
            <person name="Ohtani M."/>
            <person name="Okamoto T."/>
            <person name="Okumura M."/>
            <person name="Phillips J."/>
            <person name="Pollak B."/>
            <person name="Reinders A."/>
            <person name="Rovekamp M."/>
            <person name="Sano R."/>
            <person name="Sawa S."/>
            <person name="Schmid M.W."/>
            <person name="Shirakawa M."/>
            <person name="Solano R."/>
            <person name="Spunde A."/>
            <person name="Suetsugu N."/>
            <person name="Sugano S."/>
            <person name="Sugiyama A."/>
            <person name="Sun R."/>
            <person name="Suzuki Y."/>
            <person name="Takenaka M."/>
            <person name="Takezawa D."/>
            <person name="Tomogane H."/>
            <person name="Tsuzuki M."/>
            <person name="Ueda T."/>
            <person name="Umeda M."/>
            <person name="Ward J.M."/>
            <person name="Watanabe Y."/>
            <person name="Yazaki K."/>
            <person name="Yokoyama R."/>
            <person name="Yoshitake Y."/>
            <person name="Yotsui I."/>
            <person name="Zachgo S."/>
            <person name="Schmutz J."/>
        </authorList>
    </citation>
    <scope>NUCLEOTIDE SEQUENCE [LARGE SCALE GENOMIC DNA]</scope>
    <source>
        <strain evidence="2">Tak-1</strain>
    </source>
</reference>
<gene>
    <name evidence="1" type="ORF">MARPO_0093s0030</name>
</gene>
<organism evidence="1 2">
    <name type="scientific">Marchantia polymorpha</name>
    <name type="common">Common liverwort</name>
    <name type="synonym">Marchantia aquatica</name>
    <dbReference type="NCBI Taxonomy" id="3197"/>
    <lineage>
        <taxon>Eukaryota</taxon>
        <taxon>Viridiplantae</taxon>
        <taxon>Streptophyta</taxon>
        <taxon>Embryophyta</taxon>
        <taxon>Marchantiophyta</taxon>
        <taxon>Marchantiopsida</taxon>
        <taxon>Marchantiidae</taxon>
        <taxon>Marchantiales</taxon>
        <taxon>Marchantiaceae</taxon>
        <taxon>Marchantia</taxon>
    </lineage>
</organism>